<proteinExistence type="predicted"/>
<dbReference type="PANTHER" id="PTHR10424">
    <property type="entry name" value="VIRAL ENVELOPE PROTEIN"/>
    <property type="match status" value="1"/>
</dbReference>
<evidence type="ECO:0000313" key="17">
    <source>
        <dbReference type="Proteomes" id="UP000265100"/>
    </source>
</evidence>
<evidence type="ECO:0000256" key="14">
    <source>
        <dbReference type="SAM" id="MobiDB-lite"/>
    </source>
</evidence>
<keyword evidence="13" id="KW-0449">Lipoprotein</keyword>
<keyword evidence="11" id="KW-1015">Disulfide bond</keyword>
<keyword evidence="5" id="KW-0945">Host-virus interaction</keyword>
<evidence type="ECO:0000256" key="8">
    <source>
        <dbReference type="ARBA" id="ARBA00022989"/>
    </source>
</evidence>
<keyword evidence="9 15" id="KW-0472">Membrane</keyword>
<accession>A0A3P8Q4G3</accession>
<evidence type="ECO:0000256" key="11">
    <source>
        <dbReference type="ARBA" id="ARBA00023157"/>
    </source>
</evidence>
<evidence type="ECO:0000256" key="6">
    <source>
        <dbReference type="ARBA" id="ARBA00022692"/>
    </source>
</evidence>
<keyword evidence="8 15" id="KW-1133">Transmembrane helix</keyword>
<dbReference type="GeneTree" id="ENSGT00530000064449"/>
<comment type="subcellular location">
    <subcellularLocation>
        <location evidence="1">Host cell membrane</location>
        <topology evidence="1">Single-pass type I membrane protein</topology>
    </subcellularLocation>
    <subcellularLocation>
        <location evidence="2">Host endomembrane system</location>
        <topology evidence="2">Peripheral membrane protein</topology>
    </subcellularLocation>
    <subcellularLocation>
        <location evidence="3">Virion membrane</location>
        <topology evidence="3">Single-pass type I membrane protein</topology>
    </subcellularLocation>
</comment>
<dbReference type="Bgee" id="ENSACLG00000016384">
    <property type="expression patterns" value="Expressed in anal fin and 8 other cell types or tissues"/>
</dbReference>
<organism evidence="16 17">
    <name type="scientific">Astatotilapia calliptera</name>
    <name type="common">Eastern happy</name>
    <name type="synonym">Chromis callipterus</name>
    <dbReference type="NCBI Taxonomy" id="8154"/>
    <lineage>
        <taxon>Eukaryota</taxon>
        <taxon>Metazoa</taxon>
        <taxon>Chordata</taxon>
        <taxon>Craniata</taxon>
        <taxon>Vertebrata</taxon>
        <taxon>Euteleostomi</taxon>
        <taxon>Actinopterygii</taxon>
        <taxon>Neopterygii</taxon>
        <taxon>Teleostei</taxon>
        <taxon>Neoteleostei</taxon>
        <taxon>Acanthomorphata</taxon>
        <taxon>Ovalentaria</taxon>
        <taxon>Cichlomorphae</taxon>
        <taxon>Cichliformes</taxon>
        <taxon>Cichlidae</taxon>
        <taxon>African cichlids</taxon>
        <taxon>Pseudocrenilabrinae</taxon>
        <taxon>Haplochromini</taxon>
        <taxon>Astatotilapia</taxon>
    </lineage>
</organism>
<keyword evidence="12" id="KW-0325">Glycoprotein</keyword>
<dbReference type="SUPFAM" id="SSF58069">
    <property type="entry name" value="Virus ectodomain"/>
    <property type="match status" value="1"/>
</dbReference>
<name>A0A3P8Q4G3_ASTCA</name>
<evidence type="ECO:0000256" key="13">
    <source>
        <dbReference type="ARBA" id="ARBA00023288"/>
    </source>
</evidence>
<keyword evidence="17" id="KW-1185">Reference proteome</keyword>
<evidence type="ECO:0000256" key="9">
    <source>
        <dbReference type="ARBA" id="ARBA00023136"/>
    </source>
</evidence>
<keyword evidence="10" id="KW-0564">Palmitate</keyword>
<dbReference type="InterPro" id="IPR018154">
    <property type="entry name" value="TLV/ENV_coat_polyprotein"/>
</dbReference>
<dbReference type="AlphaFoldDB" id="A0A3P8Q4G3"/>
<evidence type="ECO:0000256" key="7">
    <source>
        <dbReference type="ARBA" id="ARBA00022870"/>
    </source>
</evidence>
<evidence type="ECO:0000256" key="10">
    <source>
        <dbReference type="ARBA" id="ARBA00023139"/>
    </source>
</evidence>
<dbReference type="PANTHER" id="PTHR10424:SF81">
    <property type="entry name" value="ERVV2 PROTEIN"/>
    <property type="match status" value="1"/>
</dbReference>
<reference evidence="16" key="3">
    <citation type="submission" date="2025-08" db="UniProtKB">
        <authorList>
            <consortium name="Ensembl"/>
        </authorList>
    </citation>
    <scope>IDENTIFICATION</scope>
</reference>
<evidence type="ECO:0000256" key="2">
    <source>
        <dbReference type="ARBA" id="ARBA00004531"/>
    </source>
</evidence>
<evidence type="ECO:0000256" key="15">
    <source>
        <dbReference type="SAM" id="Phobius"/>
    </source>
</evidence>
<dbReference type="Ensembl" id="ENSACLT00000024641.2">
    <property type="protein sequence ID" value="ENSACLP00000024067.2"/>
    <property type="gene ID" value="ENSACLG00000016384.2"/>
</dbReference>
<reference evidence="16" key="4">
    <citation type="submission" date="2025-09" db="UniProtKB">
        <authorList>
            <consortium name="Ensembl"/>
        </authorList>
    </citation>
    <scope>IDENTIFICATION</scope>
</reference>
<evidence type="ECO:0000256" key="5">
    <source>
        <dbReference type="ARBA" id="ARBA00022581"/>
    </source>
</evidence>
<evidence type="ECO:0000256" key="1">
    <source>
        <dbReference type="ARBA" id="ARBA00004402"/>
    </source>
</evidence>
<evidence type="ECO:0000313" key="16">
    <source>
        <dbReference type="Ensembl" id="ENSACLP00000024067.2"/>
    </source>
</evidence>
<reference evidence="16 17" key="1">
    <citation type="submission" date="2018-05" db="EMBL/GenBank/DDBJ databases">
        <authorList>
            <person name="Datahose"/>
        </authorList>
    </citation>
    <scope>NUCLEOTIDE SEQUENCE</scope>
</reference>
<evidence type="ECO:0000256" key="4">
    <source>
        <dbReference type="ARBA" id="ARBA00022511"/>
    </source>
</evidence>
<keyword evidence="7" id="KW-1043">Host membrane</keyword>
<keyword evidence="4" id="KW-1032">Host cell membrane</keyword>
<protein>
    <submittedName>
        <fullName evidence="16">Uncharacterized protein</fullName>
    </submittedName>
</protein>
<dbReference type="Proteomes" id="UP000265100">
    <property type="component" value="Chromosome 3"/>
</dbReference>
<feature type="transmembrane region" description="Helical" evidence="15">
    <location>
        <begin position="403"/>
        <end position="424"/>
    </location>
</feature>
<evidence type="ECO:0000256" key="12">
    <source>
        <dbReference type="ARBA" id="ARBA00023180"/>
    </source>
</evidence>
<sequence length="445" mass="50294">MGRPFPTPWSASRGAPLLEGDIDTALSDYVHNLVETLNNNYQKVCLSQPLPPTAPTHQWRPGDAVLVKLLKPRTLGEAAFSSPQTRPEDRTEPLSPPKQVRHHPNISMICIHRPKLKNITYDAQNYTFFSESPGARCTETWLSASIDRTQDRDMFSYIQAYVSKYSVKILHAPNTLNDSYWGGILKGYTASRLTRPIPHAYWMCNNTLRSALPVNWTGTCGLVTVAQELLIQQTSDMPASSRRTKRSAYSHNVYIDAIGVPRGIPSELKAQGEVSAGFASILPYIQINKNVAWINYVYYNQQRHTNLTNTALKALGEQMSATSLMTMQNRMALDMLLAEKGGVCAMFGDVCCTFIPNNTTPNGSFTQAMNRLEALQIELRANAGHGQWLDKWMQDTFGKWKELIVAFVTIVAYYVITFCLYTIIYRILFYSDIIQENYYSIRPIY</sequence>
<dbReference type="Gene3D" id="1.10.287.210">
    <property type="match status" value="1"/>
</dbReference>
<keyword evidence="6 15" id="KW-0812">Transmembrane</keyword>
<reference evidence="17" key="2">
    <citation type="submission" date="2023-03" db="EMBL/GenBank/DDBJ databases">
        <authorList>
            <consortium name="Wellcome Sanger Institute Data Sharing"/>
        </authorList>
    </citation>
    <scope>NUCLEOTIDE SEQUENCE [LARGE SCALE GENOMIC DNA]</scope>
</reference>
<dbReference type="OMA" id="NDSTHPC"/>
<dbReference type="Pfam" id="PF00429">
    <property type="entry name" value="TLV_coat"/>
    <property type="match status" value="1"/>
</dbReference>
<evidence type="ECO:0000256" key="3">
    <source>
        <dbReference type="ARBA" id="ARBA00004563"/>
    </source>
</evidence>
<feature type="region of interest" description="Disordered" evidence="14">
    <location>
        <begin position="77"/>
        <end position="101"/>
    </location>
</feature>